<reference evidence="6" key="1">
    <citation type="journal article" date="2021" name="PeerJ">
        <title>Extensive microbial diversity within the chicken gut microbiome revealed by metagenomics and culture.</title>
        <authorList>
            <person name="Gilroy R."/>
            <person name="Ravi A."/>
            <person name="Getino M."/>
            <person name="Pursley I."/>
            <person name="Horton D.L."/>
            <person name="Alikhan N.F."/>
            <person name="Baker D."/>
            <person name="Gharbi K."/>
            <person name="Hall N."/>
            <person name="Watson M."/>
            <person name="Adriaenssens E.M."/>
            <person name="Foster-Nyarko E."/>
            <person name="Jarju S."/>
            <person name="Secka A."/>
            <person name="Antonio M."/>
            <person name="Oren A."/>
            <person name="Chaudhuri R.R."/>
            <person name="La Ragione R."/>
            <person name="Hildebrand F."/>
            <person name="Pallen M.J."/>
        </authorList>
    </citation>
    <scope>NUCLEOTIDE SEQUENCE</scope>
    <source>
        <strain evidence="6">ChiSjej2B20-17149</strain>
    </source>
</reference>
<evidence type="ECO:0000256" key="4">
    <source>
        <dbReference type="ARBA" id="ARBA00023163"/>
    </source>
</evidence>
<dbReference type="AlphaFoldDB" id="A0A921NMI1"/>
<organism evidence="6 7">
    <name type="scientific">Pseudomonas lactis</name>
    <dbReference type="NCBI Taxonomy" id="1615674"/>
    <lineage>
        <taxon>Bacteria</taxon>
        <taxon>Pseudomonadati</taxon>
        <taxon>Pseudomonadota</taxon>
        <taxon>Gammaproteobacteria</taxon>
        <taxon>Pseudomonadales</taxon>
        <taxon>Pseudomonadaceae</taxon>
        <taxon>Pseudomonas</taxon>
    </lineage>
</organism>
<evidence type="ECO:0000313" key="6">
    <source>
        <dbReference type="EMBL" id="HJH21755.1"/>
    </source>
</evidence>
<protein>
    <submittedName>
        <fullName evidence="6">LysR family transcriptional regulator</fullName>
    </submittedName>
</protein>
<gene>
    <name evidence="6" type="ORF">K8W20_23985</name>
</gene>
<dbReference type="Proteomes" id="UP000752172">
    <property type="component" value="Unassembled WGS sequence"/>
</dbReference>
<dbReference type="InterPro" id="IPR036388">
    <property type="entry name" value="WH-like_DNA-bd_sf"/>
</dbReference>
<dbReference type="Pfam" id="PF00126">
    <property type="entry name" value="HTH_1"/>
    <property type="match status" value="1"/>
</dbReference>
<dbReference type="EMBL" id="DYTS01000410">
    <property type="protein sequence ID" value="HJH21755.1"/>
    <property type="molecule type" value="Genomic_DNA"/>
</dbReference>
<evidence type="ECO:0000313" key="7">
    <source>
        <dbReference type="Proteomes" id="UP000752172"/>
    </source>
</evidence>
<evidence type="ECO:0000259" key="5">
    <source>
        <dbReference type="PROSITE" id="PS50931"/>
    </source>
</evidence>
<dbReference type="CDD" id="cd08422">
    <property type="entry name" value="PBP2_CrgA_like"/>
    <property type="match status" value="1"/>
</dbReference>
<dbReference type="RefSeq" id="WP_278918300.1">
    <property type="nucleotide sequence ID" value="NZ_DYTS01000410.1"/>
</dbReference>
<dbReference type="SUPFAM" id="SSF53850">
    <property type="entry name" value="Periplasmic binding protein-like II"/>
    <property type="match status" value="1"/>
</dbReference>
<evidence type="ECO:0000256" key="2">
    <source>
        <dbReference type="ARBA" id="ARBA00023015"/>
    </source>
</evidence>
<keyword evidence="2" id="KW-0805">Transcription regulation</keyword>
<comment type="caution">
    <text evidence="6">The sequence shown here is derived from an EMBL/GenBank/DDBJ whole genome shotgun (WGS) entry which is preliminary data.</text>
</comment>
<feature type="non-terminal residue" evidence="6">
    <location>
        <position position="1"/>
    </location>
</feature>
<keyword evidence="4" id="KW-0804">Transcription</keyword>
<dbReference type="InterPro" id="IPR036390">
    <property type="entry name" value="WH_DNA-bd_sf"/>
</dbReference>
<evidence type="ECO:0000256" key="3">
    <source>
        <dbReference type="ARBA" id="ARBA00023125"/>
    </source>
</evidence>
<dbReference type="InterPro" id="IPR000847">
    <property type="entry name" value="LysR_HTH_N"/>
</dbReference>
<dbReference type="GO" id="GO:0003700">
    <property type="term" value="F:DNA-binding transcription factor activity"/>
    <property type="evidence" value="ECO:0007669"/>
    <property type="project" value="InterPro"/>
</dbReference>
<dbReference type="SUPFAM" id="SSF46785">
    <property type="entry name" value="Winged helix' DNA-binding domain"/>
    <property type="match status" value="1"/>
</dbReference>
<feature type="domain" description="HTH lysR-type" evidence="5">
    <location>
        <begin position="25"/>
        <end position="75"/>
    </location>
</feature>
<dbReference type="PANTHER" id="PTHR30537">
    <property type="entry name" value="HTH-TYPE TRANSCRIPTIONAL REGULATOR"/>
    <property type="match status" value="1"/>
</dbReference>
<dbReference type="PANTHER" id="PTHR30537:SF5">
    <property type="entry name" value="HTH-TYPE TRANSCRIPTIONAL ACTIVATOR TTDR-RELATED"/>
    <property type="match status" value="1"/>
</dbReference>
<dbReference type="InterPro" id="IPR005119">
    <property type="entry name" value="LysR_subst-bd"/>
</dbReference>
<keyword evidence="3" id="KW-0238">DNA-binding</keyword>
<accession>A0A921NMI1</accession>
<dbReference type="GO" id="GO:0043565">
    <property type="term" value="F:sequence-specific DNA binding"/>
    <property type="evidence" value="ECO:0007669"/>
    <property type="project" value="TreeGrafter"/>
</dbReference>
<sequence length="324" mass="35293">AKKNKPVSSGETMESFSDNISDVFVFVKVVELKSFSKAARFFGSTTSTVSKQMRRLEETLGAKLLNRTTRSLALTEAGELAYQHGVRITEETGALLNSVESLQSAPRGHLRVTTSVAFGNLHLSNLVGQFLNAYPDISVTLSLSDRYVDIVEEGFDIAIRLTSTPVDSFIARRLAKLDYVLCATPGYLSSHSPIATLGDLAAHNCLINGLAREASWRFIRDGEVTEVRVSGRFSVNSSESVRQAVMEGVGIGLLPTFSIAEDLRKGSLSVILPKYIAEGTFGDSIHAIFLPSKFAVPKLRVFVDFLIEKFEDGGGWLPAPQKAE</sequence>
<dbReference type="InterPro" id="IPR058163">
    <property type="entry name" value="LysR-type_TF_proteobact-type"/>
</dbReference>
<comment type="similarity">
    <text evidence="1">Belongs to the LysR transcriptional regulatory family.</text>
</comment>
<dbReference type="Pfam" id="PF03466">
    <property type="entry name" value="LysR_substrate"/>
    <property type="match status" value="1"/>
</dbReference>
<dbReference type="GO" id="GO:0006351">
    <property type="term" value="P:DNA-templated transcription"/>
    <property type="evidence" value="ECO:0007669"/>
    <property type="project" value="TreeGrafter"/>
</dbReference>
<dbReference type="PROSITE" id="PS50931">
    <property type="entry name" value="HTH_LYSR"/>
    <property type="match status" value="1"/>
</dbReference>
<reference evidence="6" key="2">
    <citation type="submission" date="2021-09" db="EMBL/GenBank/DDBJ databases">
        <authorList>
            <person name="Gilroy R."/>
        </authorList>
    </citation>
    <scope>NUCLEOTIDE SEQUENCE</scope>
    <source>
        <strain evidence="6">ChiSjej2B20-17149</strain>
    </source>
</reference>
<name>A0A921NMI1_9PSED</name>
<dbReference type="FunFam" id="1.10.10.10:FF:000001">
    <property type="entry name" value="LysR family transcriptional regulator"/>
    <property type="match status" value="1"/>
</dbReference>
<evidence type="ECO:0000256" key="1">
    <source>
        <dbReference type="ARBA" id="ARBA00009437"/>
    </source>
</evidence>
<dbReference type="Gene3D" id="3.40.190.290">
    <property type="match status" value="1"/>
</dbReference>
<proteinExistence type="inferred from homology"/>
<dbReference type="Gene3D" id="1.10.10.10">
    <property type="entry name" value="Winged helix-like DNA-binding domain superfamily/Winged helix DNA-binding domain"/>
    <property type="match status" value="1"/>
</dbReference>